<evidence type="ECO:0000313" key="1">
    <source>
        <dbReference type="EMBL" id="KAK9879376.1"/>
    </source>
</evidence>
<name>A0AAW1UI20_9CUCU</name>
<protein>
    <submittedName>
        <fullName evidence="1">Uncharacterized protein</fullName>
    </submittedName>
</protein>
<dbReference type="EMBL" id="JARQZJ010000062">
    <property type="protein sequence ID" value="KAK9879376.1"/>
    <property type="molecule type" value="Genomic_DNA"/>
</dbReference>
<evidence type="ECO:0000313" key="2">
    <source>
        <dbReference type="Proteomes" id="UP001431783"/>
    </source>
</evidence>
<comment type="caution">
    <text evidence="1">The sequence shown here is derived from an EMBL/GenBank/DDBJ whole genome shotgun (WGS) entry which is preliminary data.</text>
</comment>
<keyword evidence="2" id="KW-1185">Reference proteome</keyword>
<gene>
    <name evidence="1" type="ORF">WA026_006448</name>
</gene>
<accession>A0AAW1UI20</accession>
<dbReference type="AlphaFoldDB" id="A0AAW1UI20"/>
<organism evidence="1 2">
    <name type="scientific">Henosepilachna vigintioctopunctata</name>
    <dbReference type="NCBI Taxonomy" id="420089"/>
    <lineage>
        <taxon>Eukaryota</taxon>
        <taxon>Metazoa</taxon>
        <taxon>Ecdysozoa</taxon>
        <taxon>Arthropoda</taxon>
        <taxon>Hexapoda</taxon>
        <taxon>Insecta</taxon>
        <taxon>Pterygota</taxon>
        <taxon>Neoptera</taxon>
        <taxon>Endopterygota</taxon>
        <taxon>Coleoptera</taxon>
        <taxon>Polyphaga</taxon>
        <taxon>Cucujiformia</taxon>
        <taxon>Coccinelloidea</taxon>
        <taxon>Coccinellidae</taxon>
        <taxon>Epilachninae</taxon>
        <taxon>Epilachnini</taxon>
        <taxon>Henosepilachna</taxon>
    </lineage>
</organism>
<proteinExistence type="predicted"/>
<reference evidence="1 2" key="1">
    <citation type="submission" date="2023-03" db="EMBL/GenBank/DDBJ databases">
        <title>Genome insight into feeding habits of ladybird beetles.</title>
        <authorList>
            <person name="Li H.-S."/>
            <person name="Huang Y.-H."/>
            <person name="Pang H."/>
        </authorList>
    </citation>
    <scope>NUCLEOTIDE SEQUENCE [LARGE SCALE GENOMIC DNA]</scope>
    <source>
        <strain evidence="1">SYSU_2023b</strain>
        <tissue evidence="1">Whole body</tissue>
    </source>
</reference>
<sequence length="107" mass="12196">MKKGVFIETPEKHELELLDAEKRKKEADKKTTSVEKRVFKENVEVGSSGDESDLILESDRVLRYLFPPQRGEYESQIPFRKGRTIVIPDLTRLNLLMAHDPGIIGSG</sequence>
<dbReference type="Proteomes" id="UP001431783">
    <property type="component" value="Unassembled WGS sequence"/>
</dbReference>